<feature type="transmembrane region" description="Helical" evidence="1">
    <location>
        <begin position="120"/>
        <end position="141"/>
    </location>
</feature>
<accession>A0ABP8BLB2</accession>
<comment type="caution">
    <text evidence="2">The sequence shown here is derived from an EMBL/GenBank/DDBJ whole genome shotgun (WGS) entry which is preliminary data.</text>
</comment>
<keyword evidence="1" id="KW-0812">Transmembrane</keyword>
<feature type="transmembrane region" description="Helical" evidence="1">
    <location>
        <begin position="153"/>
        <end position="177"/>
    </location>
</feature>
<evidence type="ECO:0008006" key="4">
    <source>
        <dbReference type="Google" id="ProtNLM"/>
    </source>
</evidence>
<dbReference type="EMBL" id="BAABAQ010000020">
    <property type="protein sequence ID" value="GAA4209650.1"/>
    <property type="molecule type" value="Genomic_DNA"/>
</dbReference>
<feature type="transmembrane region" description="Helical" evidence="1">
    <location>
        <begin position="97"/>
        <end position="114"/>
    </location>
</feature>
<gene>
    <name evidence="2" type="ORF">GCM10022252_76470</name>
</gene>
<proteinExistence type="predicted"/>
<reference evidence="3" key="1">
    <citation type="journal article" date="2019" name="Int. J. Syst. Evol. Microbiol.">
        <title>The Global Catalogue of Microorganisms (GCM) 10K type strain sequencing project: providing services to taxonomists for standard genome sequencing and annotation.</title>
        <authorList>
            <consortium name="The Broad Institute Genomics Platform"/>
            <consortium name="The Broad Institute Genome Sequencing Center for Infectious Disease"/>
            <person name="Wu L."/>
            <person name="Ma J."/>
        </authorList>
    </citation>
    <scope>NUCLEOTIDE SEQUENCE [LARGE SCALE GENOMIC DNA]</scope>
    <source>
        <strain evidence="3">JCM 17388</strain>
    </source>
</reference>
<feature type="transmembrane region" description="Helical" evidence="1">
    <location>
        <begin position="43"/>
        <end position="76"/>
    </location>
</feature>
<keyword evidence="3" id="KW-1185">Reference proteome</keyword>
<sequence>MADQVVAGVEAVGAGPRTGLNGFAWAVTEVFAPQNLMLSLPPVVGALAAGWAGAAWGAGVSAVCGGVPAAVIAVGVWRGRLDSRHIVERRSRFKPMLAALAAVLVTLLVLVLADGEPVELTAMVVVMLGWLAVLGPITLLWKISFHTSTAAGVVVVLAYVLPAVVTLAVGAVLVAVIGWARVRISHHTLAQAVAGAAAGAGVAWAVFTAMGV</sequence>
<name>A0ABP8BLB2_9ACTN</name>
<feature type="transmembrane region" description="Helical" evidence="1">
    <location>
        <begin position="189"/>
        <end position="210"/>
    </location>
</feature>
<organism evidence="2 3">
    <name type="scientific">Streptosporangium oxazolinicum</name>
    <dbReference type="NCBI Taxonomy" id="909287"/>
    <lineage>
        <taxon>Bacteria</taxon>
        <taxon>Bacillati</taxon>
        <taxon>Actinomycetota</taxon>
        <taxon>Actinomycetes</taxon>
        <taxon>Streptosporangiales</taxon>
        <taxon>Streptosporangiaceae</taxon>
        <taxon>Streptosporangium</taxon>
    </lineage>
</organism>
<keyword evidence="1" id="KW-0472">Membrane</keyword>
<evidence type="ECO:0000313" key="3">
    <source>
        <dbReference type="Proteomes" id="UP001501251"/>
    </source>
</evidence>
<evidence type="ECO:0000313" key="2">
    <source>
        <dbReference type="EMBL" id="GAA4209650.1"/>
    </source>
</evidence>
<evidence type="ECO:0000256" key="1">
    <source>
        <dbReference type="SAM" id="Phobius"/>
    </source>
</evidence>
<dbReference type="Proteomes" id="UP001501251">
    <property type="component" value="Unassembled WGS sequence"/>
</dbReference>
<keyword evidence="1" id="KW-1133">Transmembrane helix</keyword>
<protein>
    <recommendedName>
        <fullName evidence="4">Phosphoesterase PA-phosphatase</fullName>
    </recommendedName>
</protein>